<organism evidence="2 3">
    <name type="scientific">Dyadobacter jiangsuensis</name>
    <dbReference type="NCBI Taxonomy" id="1591085"/>
    <lineage>
        <taxon>Bacteria</taxon>
        <taxon>Pseudomonadati</taxon>
        <taxon>Bacteroidota</taxon>
        <taxon>Cytophagia</taxon>
        <taxon>Cytophagales</taxon>
        <taxon>Spirosomataceae</taxon>
        <taxon>Dyadobacter</taxon>
    </lineage>
</organism>
<evidence type="ECO:0000313" key="3">
    <source>
        <dbReference type="Proteomes" id="UP000241964"/>
    </source>
</evidence>
<dbReference type="PIRSF" id="PIRSF034565">
    <property type="entry name" value="UCP034565"/>
    <property type="match status" value="1"/>
</dbReference>
<feature type="domain" description="Phage head morphogenesis" evidence="1">
    <location>
        <begin position="156"/>
        <end position="267"/>
    </location>
</feature>
<dbReference type="Proteomes" id="UP000241964">
    <property type="component" value="Unassembled WGS sequence"/>
</dbReference>
<dbReference type="EMBL" id="PYAS01000016">
    <property type="protein sequence ID" value="PSL23468.1"/>
    <property type="molecule type" value="Genomic_DNA"/>
</dbReference>
<evidence type="ECO:0000313" key="2">
    <source>
        <dbReference type="EMBL" id="PSL23468.1"/>
    </source>
</evidence>
<dbReference type="NCBIfam" id="TIGR01641">
    <property type="entry name" value="phageSPP1_gp7"/>
    <property type="match status" value="1"/>
</dbReference>
<proteinExistence type="predicted"/>
<dbReference type="AlphaFoldDB" id="A0A2P8FP20"/>
<evidence type="ECO:0000259" key="1">
    <source>
        <dbReference type="Pfam" id="PF04233"/>
    </source>
</evidence>
<keyword evidence="3" id="KW-1185">Reference proteome</keyword>
<dbReference type="OrthoDB" id="976362at2"/>
<dbReference type="InterPro" id="IPR017029">
    <property type="entry name" value="Phage_head_put"/>
</dbReference>
<accession>A0A2P8FP20</accession>
<comment type="caution">
    <text evidence="2">The sequence shown here is derived from an EMBL/GenBank/DDBJ whole genome shotgun (WGS) entry which is preliminary data.</text>
</comment>
<name>A0A2P8FP20_9BACT</name>
<gene>
    <name evidence="2" type="ORF">CLV60_11623</name>
</gene>
<dbReference type="InterPro" id="IPR006528">
    <property type="entry name" value="Phage_head_morphogenesis_dom"/>
</dbReference>
<protein>
    <submittedName>
        <fullName evidence="2">SPP1 gp7 family putative phage head morphogenesis protein</fullName>
    </submittedName>
</protein>
<sequence>MTPNEEIQDASIRHMVWLERFKAGTVRQIIALLNSADADLREKLAARLSSISERGYKLSDATKKRIETMLAEITAMRSDLYKVAEVKTVEILKDFAVHEADFQQRLIEEVSKSAVAVSLEKPSLTQLKAVVTSRPFEGNLLKHWFSSLNAAERKRLNDAVKIGISEGETTDEIIRRVIGTRSLNYRDGVLEIGRRQAASLINTAIASTATHASEELYAANEDIIKGVQWVSTLDSRTSAPCRANDGKIFPIGEGPRPPIHFNCRSKTVPFLGETSIKGTRASVFGPVPSDMTYGAWLKKQSISVQNEVLGVKAAKLFRNGLPIERFVDKQGRSYTLDELKQRDAEIWQKTFGR</sequence>
<dbReference type="Pfam" id="PF04233">
    <property type="entry name" value="Phage_Mu_F"/>
    <property type="match status" value="1"/>
</dbReference>
<reference evidence="2 3" key="1">
    <citation type="submission" date="2018-03" db="EMBL/GenBank/DDBJ databases">
        <title>Genomic Encyclopedia of Archaeal and Bacterial Type Strains, Phase II (KMG-II): from individual species to whole genera.</title>
        <authorList>
            <person name="Goeker M."/>
        </authorList>
    </citation>
    <scope>NUCLEOTIDE SEQUENCE [LARGE SCALE GENOMIC DNA]</scope>
    <source>
        <strain evidence="2 3">DSM 29057</strain>
    </source>
</reference>